<reference evidence="2 3" key="1">
    <citation type="journal article" date="2021" name="Plant Biotechnol. J.">
        <title>Multi-omics assisted identification of the key and species-specific regulatory components of drought-tolerant mechanisms in Gossypium stocksii.</title>
        <authorList>
            <person name="Yu D."/>
            <person name="Ke L."/>
            <person name="Zhang D."/>
            <person name="Wu Y."/>
            <person name="Sun Y."/>
            <person name="Mei J."/>
            <person name="Sun J."/>
            <person name="Sun Y."/>
        </authorList>
    </citation>
    <scope>NUCLEOTIDE SEQUENCE [LARGE SCALE GENOMIC DNA]</scope>
    <source>
        <strain evidence="3">cv. E1</strain>
        <tissue evidence="2">Leaf</tissue>
    </source>
</reference>
<accession>A0A9D3VGJ3</accession>
<name>A0A9D3VGJ3_9ROSI</name>
<feature type="compositionally biased region" description="Acidic residues" evidence="1">
    <location>
        <begin position="11"/>
        <end position="24"/>
    </location>
</feature>
<proteinExistence type="predicted"/>
<evidence type="ECO:0000256" key="1">
    <source>
        <dbReference type="SAM" id="MobiDB-lite"/>
    </source>
</evidence>
<sequence length="80" mass="8624">MPGFPSFPEELNSDVDEEEEEADVGETNPAPTHPATEGQEAKKPAEDDIASDNEGKETINPTPAPPVDGMQMSHLHQLTK</sequence>
<dbReference type="Proteomes" id="UP000828251">
    <property type="component" value="Unassembled WGS sequence"/>
</dbReference>
<keyword evidence="3" id="KW-1185">Reference proteome</keyword>
<gene>
    <name evidence="2" type="ORF">J1N35_022379</name>
</gene>
<dbReference type="EMBL" id="JAIQCV010000007">
    <property type="protein sequence ID" value="KAH1082618.1"/>
    <property type="molecule type" value="Genomic_DNA"/>
</dbReference>
<protein>
    <submittedName>
        <fullName evidence="2">Uncharacterized protein</fullName>
    </submittedName>
</protein>
<evidence type="ECO:0000313" key="3">
    <source>
        <dbReference type="Proteomes" id="UP000828251"/>
    </source>
</evidence>
<organism evidence="2 3">
    <name type="scientific">Gossypium stocksii</name>
    <dbReference type="NCBI Taxonomy" id="47602"/>
    <lineage>
        <taxon>Eukaryota</taxon>
        <taxon>Viridiplantae</taxon>
        <taxon>Streptophyta</taxon>
        <taxon>Embryophyta</taxon>
        <taxon>Tracheophyta</taxon>
        <taxon>Spermatophyta</taxon>
        <taxon>Magnoliopsida</taxon>
        <taxon>eudicotyledons</taxon>
        <taxon>Gunneridae</taxon>
        <taxon>Pentapetalae</taxon>
        <taxon>rosids</taxon>
        <taxon>malvids</taxon>
        <taxon>Malvales</taxon>
        <taxon>Malvaceae</taxon>
        <taxon>Malvoideae</taxon>
        <taxon>Gossypium</taxon>
    </lineage>
</organism>
<dbReference type="AlphaFoldDB" id="A0A9D3VGJ3"/>
<evidence type="ECO:0000313" key="2">
    <source>
        <dbReference type="EMBL" id="KAH1082618.1"/>
    </source>
</evidence>
<comment type="caution">
    <text evidence="2">The sequence shown here is derived from an EMBL/GenBank/DDBJ whole genome shotgun (WGS) entry which is preliminary data.</text>
</comment>
<feature type="region of interest" description="Disordered" evidence="1">
    <location>
        <begin position="1"/>
        <end position="80"/>
    </location>
</feature>